<reference evidence="2 3" key="1">
    <citation type="submission" date="2016-05" db="EMBL/GenBank/DDBJ databases">
        <title>A degradative enzymes factory behind the ericoid mycorrhizal symbiosis.</title>
        <authorList>
            <consortium name="DOE Joint Genome Institute"/>
            <person name="Martino E."/>
            <person name="Morin E."/>
            <person name="Grelet G."/>
            <person name="Kuo A."/>
            <person name="Kohler A."/>
            <person name="Daghino S."/>
            <person name="Barry K."/>
            <person name="Choi C."/>
            <person name="Cichocki N."/>
            <person name="Clum A."/>
            <person name="Copeland A."/>
            <person name="Hainaut M."/>
            <person name="Haridas S."/>
            <person name="Labutti K."/>
            <person name="Lindquist E."/>
            <person name="Lipzen A."/>
            <person name="Khouja H.-R."/>
            <person name="Murat C."/>
            <person name="Ohm R."/>
            <person name="Olson A."/>
            <person name="Spatafora J."/>
            <person name="Veneault-Fourrey C."/>
            <person name="Henrissat B."/>
            <person name="Grigoriev I."/>
            <person name="Martin F."/>
            <person name="Perotto S."/>
        </authorList>
    </citation>
    <scope>NUCLEOTIDE SEQUENCE [LARGE SCALE GENOMIC DNA]</scope>
    <source>
        <strain evidence="2 3">UAMH 7357</strain>
    </source>
</reference>
<evidence type="ECO:0000313" key="2">
    <source>
        <dbReference type="EMBL" id="PMD22585.1"/>
    </source>
</evidence>
<dbReference type="EMBL" id="KZ613477">
    <property type="protein sequence ID" value="PMD22585.1"/>
    <property type="molecule type" value="Genomic_DNA"/>
</dbReference>
<sequence>MENKYSSIPISIPTSTSNPSPLKPTPTQISNAPPQSIPPPNNAHSPATKSSPS</sequence>
<feature type="region of interest" description="Disordered" evidence="1">
    <location>
        <begin position="1"/>
        <end position="53"/>
    </location>
</feature>
<feature type="compositionally biased region" description="Polar residues" evidence="1">
    <location>
        <begin position="25"/>
        <end position="34"/>
    </location>
</feature>
<evidence type="ECO:0000256" key="1">
    <source>
        <dbReference type="SAM" id="MobiDB-lite"/>
    </source>
</evidence>
<dbReference type="AlphaFoldDB" id="A0A2J6Q8M3"/>
<gene>
    <name evidence="2" type="ORF">NA56DRAFT_644781</name>
</gene>
<dbReference type="Proteomes" id="UP000235672">
    <property type="component" value="Unassembled WGS sequence"/>
</dbReference>
<protein>
    <submittedName>
        <fullName evidence="2">Uncharacterized protein</fullName>
    </submittedName>
</protein>
<feature type="compositionally biased region" description="Polar residues" evidence="1">
    <location>
        <begin position="42"/>
        <end position="53"/>
    </location>
</feature>
<evidence type="ECO:0000313" key="3">
    <source>
        <dbReference type="Proteomes" id="UP000235672"/>
    </source>
</evidence>
<proteinExistence type="predicted"/>
<feature type="compositionally biased region" description="Low complexity" evidence="1">
    <location>
        <begin position="1"/>
        <end position="20"/>
    </location>
</feature>
<keyword evidence="3" id="KW-1185">Reference proteome</keyword>
<name>A0A2J6Q8M3_9HELO</name>
<organism evidence="2 3">
    <name type="scientific">Hyaloscypha hepaticicola</name>
    <dbReference type="NCBI Taxonomy" id="2082293"/>
    <lineage>
        <taxon>Eukaryota</taxon>
        <taxon>Fungi</taxon>
        <taxon>Dikarya</taxon>
        <taxon>Ascomycota</taxon>
        <taxon>Pezizomycotina</taxon>
        <taxon>Leotiomycetes</taxon>
        <taxon>Helotiales</taxon>
        <taxon>Hyaloscyphaceae</taxon>
        <taxon>Hyaloscypha</taxon>
    </lineage>
</organism>
<accession>A0A2J6Q8M3</accession>